<evidence type="ECO:0000313" key="3">
    <source>
        <dbReference type="Proteomes" id="UP000249723"/>
    </source>
</evidence>
<organism evidence="2 3">
    <name type="scientific">Microbotryum saponariae</name>
    <dbReference type="NCBI Taxonomy" id="289078"/>
    <lineage>
        <taxon>Eukaryota</taxon>
        <taxon>Fungi</taxon>
        <taxon>Dikarya</taxon>
        <taxon>Basidiomycota</taxon>
        <taxon>Pucciniomycotina</taxon>
        <taxon>Microbotryomycetes</taxon>
        <taxon>Microbotryales</taxon>
        <taxon>Microbotryaceae</taxon>
        <taxon>Microbotryum</taxon>
    </lineage>
</organism>
<keyword evidence="3" id="KW-1185">Reference proteome</keyword>
<accession>A0A2X0MW07</accession>
<feature type="region of interest" description="Disordered" evidence="1">
    <location>
        <begin position="120"/>
        <end position="139"/>
    </location>
</feature>
<dbReference type="AlphaFoldDB" id="A0A2X0MW07"/>
<dbReference type="EMBL" id="FMWP01000096">
    <property type="protein sequence ID" value="SCZ98660.1"/>
    <property type="molecule type" value="Genomic_DNA"/>
</dbReference>
<reference evidence="3" key="1">
    <citation type="submission" date="2016-10" db="EMBL/GenBank/DDBJ databases">
        <authorList>
            <person name="Jeantristanb JTB J.-T."/>
            <person name="Ricardo R."/>
        </authorList>
    </citation>
    <scope>NUCLEOTIDE SEQUENCE [LARGE SCALE GENOMIC DNA]</scope>
</reference>
<sequence>MIPLAYSRYRATSGVNDTVAPKPSSASRDESRPDPDTSSHDASAAPLRASISSPVKVQDKDASAPQDLVAIEASLQAVLTRRKIRLGSPSTRKLFGSALRSVAYQSNATASPYTAYSQNLKRQQTQDAQDAQVSTTGSGAVGVEASATTMVSTPSAAADDWWNGPQGPPAVPADAISDSFGAADASSSKKRSREEHQNSGQDDAKKNKKSKIDGVGEIEGVSKVEGVSELDVPSESTVAVDPWSNWASPESQDRKTPLSASPSSKDTAETSQATTETRATTVRVESEPENVEPATNMTPPMSPRVVACKSGHLLSCPVPRAPPSVEHKAVQQLEIEAKQLGSGWF</sequence>
<dbReference type="Proteomes" id="UP000249723">
    <property type="component" value="Unassembled WGS sequence"/>
</dbReference>
<feature type="region of interest" description="Disordered" evidence="1">
    <location>
        <begin position="13"/>
        <end position="63"/>
    </location>
</feature>
<evidence type="ECO:0000313" key="2">
    <source>
        <dbReference type="EMBL" id="SCZ98660.1"/>
    </source>
</evidence>
<feature type="compositionally biased region" description="Basic and acidic residues" evidence="1">
    <location>
        <begin position="192"/>
        <end position="214"/>
    </location>
</feature>
<proteinExistence type="predicted"/>
<feature type="compositionally biased region" description="Low complexity" evidence="1">
    <location>
        <begin position="269"/>
        <end position="283"/>
    </location>
</feature>
<feature type="compositionally biased region" description="Polar residues" evidence="1">
    <location>
        <begin position="120"/>
        <end position="138"/>
    </location>
</feature>
<evidence type="ECO:0000256" key="1">
    <source>
        <dbReference type="SAM" id="MobiDB-lite"/>
    </source>
</evidence>
<protein>
    <submittedName>
        <fullName evidence="2">BZ3500_MvSof-1268-A1-R1_Chr3-1g05532 protein</fullName>
    </submittedName>
</protein>
<name>A0A2X0MW07_9BASI</name>
<feature type="compositionally biased region" description="Low complexity" evidence="1">
    <location>
        <begin position="173"/>
        <end position="186"/>
    </location>
</feature>
<feature type="region of interest" description="Disordered" evidence="1">
    <location>
        <begin position="151"/>
        <end position="303"/>
    </location>
</feature>
<feature type="compositionally biased region" description="Basic and acidic residues" evidence="1">
    <location>
        <begin position="27"/>
        <end position="39"/>
    </location>
</feature>
<gene>
    <name evidence="2" type="ORF">BZ3500_MVSOF-1268-A1-R1_CHR3-1G05532</name>
</gene>